<keyword evidence="1" id="KW-1133">Transmembrane helix</keyword>
<evidence type="ECO:0000313" key="2">
    <source>
        <dbReference type="EMBL" id="AUV57264.1"/>
    </source>
</evidence>
<keyword evidence="1" id="KW-0472">Membrane</keyword>
<organism evidence="2 3">
    <name type="scientific">Lactobacillus phage Satyr</name>
    <dbReference type="NCBI Taxonomy" id="2070201"/>
    <lineage>
        <taxon>Viruses</taxon>
        <taxon>Duplodnaviria</taxon>
        <taxon>Heunggongvirae</taxon>
        <taxon>Uroviricota</taxon>
        <taxon>Caudoviricetes</taxon>
        <taxon>Tybeckvirinae</taxon>
        <taxon>Maenadvirus</taxon>
        <taxon>Maenadvirus satyr</taxon>
    </lineage>
</organism>
<dbReference type="RefSeq" id="YP_009797675.1">
    <property type="nucleotide sequence ID" value="NC_047918.1"/>
</dbReference>
<dbReference type="EMBL" id="MG744354">
    <property type="protein sequence ID" value="AUV57264.1"/>
    <property type="molecule type" value="Genomic_DNA"/>
</dbReference>
<dbReference type="Proteomes" id="UP000241743">
    <property type="component" value="Segment"/>
</dbReference>
<dbReference type="GeneID" id="54988098"/>
<feature type="transmembrane region" description="Helical" evidence="1">
    <location>
        <begin position="12"/>
        <end position="33"/>
    </location>
</feature>
<proteinExistence type="predicted"/>
<evidence type="ECO:0000256" key="1">
    <source>
        <dbReference type="SAM" id="Phobius"/>
    </source>
</evidence>
<sequence>MLVITPEKAFLIAMLIFSVAGMVYGLFITFPAIKDNKFFRSFFK</sequence>
<evidence type="ECO:0000313" key="3">
    <source>
        <dbReference type="Proteomes" id="UP000241743"/>
    </source>
</evidence>
<protein>
    <submittedName>
        <fullName evidence="2">Uncharacterized protein</fullName>
    </submittedName>
</protein>
<keyword evidence="1" id="KW-0812">Transmembrane</keyword>
<name>A0A2K9V525_9CAUD</name>
<reference evidence="2 3" key="1">
    <citation type="submission" date="2017-12" db="EMBL/GenBank/DDBJ databases">
        <title>Lactobacillus phages that infect wine-derived L. plantarum strains.</title>
        <authorList>
            <person name="Kyrkou I."/>
            <person name="Hestbjerg Hansen L."/>
        </authorList>
    </citation>
    <scope>NUCLEOTIDE SEQUENCE [LARGE SCALE GENOMIC DNA]</scope>
</reference>
<dbReference type="KEGG" id="vg:54988098"/>
<accession>A0A2K9V525</accession>
<keyword evidence="3" id="KW-1185">Reference proteome</keyword>